<evidence type="ECO:0008006" key="4">
    <source>
        <dbReference type="Google" id="ProtNLM"/>
    </source>
</evidence>
<evidence type="ECO:0000256" key="1">
    <source>
        <dbReference type="SAM" id="MobiDB-lite"/>
    </source>
</evidence>
<reference evidence="2 3" key="1">
    <citation type="submission" date="2005-09" db="EMBL/GenBank/DDBJ databases">
        <authorList>
            <person name="Woods D.E."/>
            <person name="Nierman W.C."/>
        </authorList>
    </citation>
    <scope>NUCLEOTIDE SEQUENCE [LARGE SCALE GENOMIC DNA]</scope>
    <source>
        <strain evidence="2 3">1710b</strain>
    </source>
</reference>
<organism evidence="2 3">
    <name type="scientific">Burkholderia pseudomallei (strain 1710b)</name>
    <dbReference type="NCBI Taxonomy" id="320372"/>
    <lineage>
        <taxon>Bacteria</taxon>
        <taxon>Pseudomonadati</taxon>
        <taxon>Pseudomonadota</taxon>
        <taxon>Betaproteobacteria</taxon>
        <taxon>Burkholderiales</taxon>
        <taxon>Burkholderiaceae</taxon>
        <taxon>Burkholderia</taxon>
        <taxon>pseudomallei group</taxon>
    </lineage>
</organism>
<dbReference type="EMBL" id="CP000125">
    <property type="protein sequence ID" value="ABA52908.1"/>
    <property type="molecule type" value="Genomic_DNA"/>
</dbReference>
<dbReference type="SUPFAM" id="SSF55729">
    <property type="entry name" value="Acyl-CoA N-acyltransferases (Nat)"/>
    <property type="match status" value="1"/>
</dbReference>
<dbReference type="EnsemblBacteria" id="ABA52908">
    <property type="protein sequence ID" value="ABA52908"/>
    <property type="gene ID" value="BURPS1710b_A2408"/>
</dbReference>
<dbReference type="Proteomes" id="UP000002700">
    <property type="component" value="Chromosome II"/>
</dbReference>
<sequence>MPNDAHGTRALARNRRAGIATRNAKHFYTGGACGLPPVVHRIDDFGERPSSQRHGVFGLPFSRKNQGRRSAKSAGRNRRIRMNILDAGIKSSIESRSFLKTKTGDMTETIVVRMAHSDDYPNILALQKANQIGNLTEAERKNGFLSAEIPEERIGALASDTGIVVAYDQAEFAGFFCISRLASWRGNAIIDALVASFEQSEEYASHRISETMCLFGPMCLNQVARGKGILEKMIGLAIESAKTQFENAISFIAVDNARSVNAVAKLGYRPVRRFTSGEREYHALIADFA</sequence>
<dbReference type="AlphaFoldDB" id="Q3JFU5"/>
<feature type="region of interest" description="Disordered" evidence="1">
    <location>
        <begin position="47"/>
        <end position="76"/>
    </location>
</feature>
<dbReference type="HOGENOM" id="CLU_961980_0_0_4"/>
<gene>
    <name evidence="2" type="ordered locus">BURPS1710b_A2408</name>
</gene>
<protein>
    <recommendedName>
        <fullName evidence="4">Acetyltransferase, GNAT family</fullName>
    </recommendedName>
</protein>
<evidence type="ECO:0000313" key="2">
    <source>
        <dbReference type="EMBL" id="ABA52908.1"/>
    </source>
</evidence>
<proteinExistence type="predicted"/>
<accession>Q3JFU5</accession>
<name>Q3JFU5_BURP1</name>
<dbReference type="KEGG" id="bpm:BURPS1710b_A2408"/>
<evidence type="ECO:0000313" key="3">
    <source>
        <dbReference type="Proteomes" id="UP000002700"/>
    </source>
</evidence>
<dbReference type="Gene3D" id="3.40.630.30">
    <property type="match status" value="1"/>
</dbReference>
<dbReference type="InterPro" id="IPR016181">
    <property type="entry name" value="Acyl_CoA_acyltransferase"/>
</dbReference>
<feature type="compositionally biased region" description="Basic residues" evidence="1">
    <location>
        <begin position="65"/>
        <end position="76"/>
    </location>
</feature>